<keyword evidence="2" id="KW-1185">Reference proteome</keyword>
<evidence type="ECO:0000313" key="2">
    <source>
        <dbReference type="Proteomes" id="UP000235036"/>
    </source>
</evidence>
<sequence>MQTTLKTFSQYLDLPQTQVESLLSKSLTECLNSPEQQQQLNSLDVNLLRETLPTAGAVLAKELPPFYSWLTKELGVERVPDSPDHTTKWVIGFVNNQESLTNLVELHRPVPRPALERAIPRLIELFVGVKDTQVRKEWQKAIAILCLPLVVDAREREKQKHSLAA</sequence>
<proteinExistence type="predicted"/>
<name>A0A2N6K0I1_FISMU</name>
<dbReference type="EMBL" id="NRQW01000395">
    <property type="protein sequence ID" value="PLZ87573.1"/>
    <property type="molecule type" value="Genomic_DNA"/>
</dbReference>
<evidence type="ECO:0000313" key="1">
    <source>
        <dbReference type="EMBL" id="PLZ87573.1"/>
    </source>
</evidence>
<dbReference type="RefSeq" id="WP_016867184.1">
    <property type="nucleotide sequence ID" value="NZ_CAWNVR010000506.1"/>
</dbReference>
<dbReference type="Proteomes" id="UP000235036">
    <property type="component" value="Unassembled WGS sequence"/>
</dbReference>
<dbReference type="AlphaFoldDB" id="A0A2N6K0I1"/>
<accession>A0A2N6K0I1</accession>
<reference evidence="1 2" key="1">
    <citation type="submission" date="2017-08" db="EMBL/GenBank/DDBJ databases">
        <title>Genomes of Fischerella (Mastigocladus) sp. strains.</title>
        <authorList>
            <person name="Miller S.R."/>
        </authorList>
    </citation>
    <scope>NUCLEOTIDE SEQUENCE [LARGE SCALE GENOMIC DNA]</scope>
    <source>
        <strain evidence="1 2">CCMEE 5323</strain>
    </source>
</reference>
<comment type="caution">
    <text evidence="1">The sequence shown here is derived from an EMBL/GenBank/DDBJ whole genome shotgun (WGS) entry which is preliminary data.</text>
</comment>
<organism evidence="1 2">
    <name type="scientific">Fischerella muscicola CCMEE 5323</name>
    <dbReference type="NCBI Taxonomy" id="2019572"/>
    <lineage>
        <taxon>Bacteria</taxon>
        <taxon>Bacillati</taxon>
        <taxon>Cyanobacteriota</taxon>
        <taxon>Cyanophyceae</taxon>
        <taxon>Nostocales</taxon>
        <taxon>Hapalosiphonaceae</taxon>
        <taxon>Fischerella</taxon>
    </lineage>
</organism>
<protein>
    <submittedName>
        <fullName evidence="1">Uncharacterized protein</fullName>
    </submittedName>
</protein>
<gene>
    <name evidence="1" type="ORF">CEN44_17130</name>
</gene>